<keyword evidence="3" id="KW-1005">Bacterial flagellum biogenesis</keyword>
<organism evidence="6 7">
    <name type="scientific">Paraburkholderia translucens</name>
    <dbReference type="NCBI Taxonomy" id="2886945"/>
    <lineage>
        <taxon>Bacteria</taxon>
        <taxon>Pseudomonadati</taxon>
        <taxon>Pseudomonadota</taxon>
        <taxon>Betaproteobacteria</taxon>
        <taxon>Burkholderiales</taxon>
        <taxon>Burkholderiaceae</taxon>
        <taxon>Paraburkholderia</taxon>
    </lineage>
</organism>
<name>A0ABS8KBL6_9BURK</name>
<evidence type="ECO:0000313" key="6">
    <source>
        <dbReference type="EMBL" id="MCC8402170.1"/>
    </source>
</evidence>
<comment type="caution">
    <text evidence="6">The sequence shown here is derived from an EMBL/GenBank/DDBJ whole genome shotgun (WGS) entry which is preliminary data.</text>
</comment>
<evidence type="ECO:0000256" key="3">
    <source>
        <dbReference type="ARBA" id="ARBA00022795"/>
    </source>
</evidence>
<evidence type="ECO:0000256" key="1">
    <source>
        <dbReference type="ARBA" id="ARBA00004514"/>
    </source>
</evidence>
<keyword evidence="6" id="KW-0966">Cell projection</keyword>
<dbReference type="RefSeq" id="WP_230561026.1">
    <property type="nucleotide sequence ID" value="NZ_JAJITC010000004.1"/>
</dbReference>
<evidence type="ECO:0000256" key="2">
    <source>
        <dbReference type="ARBA" id="ARBA00022490"/>
    </source>
</evidence>
<dbReference type="EMBL" id="JAJITC010000004">
    <property type="protein sequence ID" value="MCC8402170.1"/>
    <property type="molecule type" value="Genomic_DNA"/>
</dbReference>
<evidence type="ECO:0000313" key="7">
    <source>
        <dbReference type="Proteomes" id="UP001430614"/>
    </source>
</evidence>
<evidence type="ECO:0000256" key="4">
    <source>
        <dbReference type="ARBA" id="ARBA00023186"/>
    </source>
</evidence>
<proteinExistence type="predicted"/>
<reference evidence="6 7" key="1">
    <citation type="submission" date="2021-11" db="EMBL/GenBank/DDBJ databases">
        <authorList>
            <person name="Oh E.-T."/>
            <person name="Kim S.-B."/>
        </authorList>
    </citation>
    <scope>NUCLEOTIDE SEQUENCE [LARGE SCALE GENOMIC DNA]</scope>
    <source>
        <strain evidence="6 7">MMS20-SJTN17</strain>
    </source>
</reference>
<comment type="subcellular location">
    <subcellularLocation>
        <location evidence="1">Cytoplasm</location>
        <location evidence="1">Cytosol</location>
    </subcellularLocation>
</comment>
<dbReference type="Proteomes" id="UP001430614">
    <property type="component" value="Unassembled WGS sequence"/>
</dbReference>
<keyword evidence="2" id="KW-0963">Cytoplasm</keyword>
<accession>A0ABS8KBL6</accession>
<keyword evidence="6" id="KW-0282">Flagellum</keyword>
<keyword evidence="7" id="KW-1185">Reference proteome</keyword>
<keyword evidence="4" id="KW-0143">Chaperone</keyword>
<dbReference type="InterPro" id="IPR008622">
    <property type="entry name" value="FliT"/>
</dbReference>
<protein>
    <recommendedName>
        <fullName evidence="5">Flagellar protein FliT</fullName>
    </recommendedName>
</protein>
<gene>
    <name evidence="6" type="ORF">LJ655_09740</name>
</gene>
<dbReference type="Pfam" id="PF05400">
    <property type="entry name" value="FliT"/>
    <property type="match status" value="1"/>
</dbReference>
<keyword evidence="6" id="KW-0969">Cilium</keyword>
<evidence type="ECO:0000256" key="5">
    <source>
        <dbReference type="ARBA" id="ARBA00093797"/>
    </source>
</evidence>
<sequence length="104" mass="11616">MNAHSMNQPELVERVLSMTREIEQAASLADWPKAARLTEARSPLLMSLTADQEPAALDKIREIRAIDAALLADAEITQKELRIEFEAAIGRTRAAGQYQRMARL</sequence>